<dbReference type="Pfam" id="PF02223">
    <property type="entry name" value="Thymidylate_kin"/>
    <property type="match status" value="1"/>
</dbReference>
<dbReference type="HAMAP" id="MF_00165">
    <property type="entry name" value="Thymidylate_kinase"/>
    <property type="match status" value="1"/>
</dbReference>
<dbReference type="PANTHER" id="PTHR10344:SF4">
    <property type="entry name" value="UMP-CMP KINASE 2, MITOCHONDRIAL"/>
    <property type="match status" value="1"/>
</dbReference>
<evidence type="ECO:0000256" key="3">
    <source>
        <dbReference type="ARBA" id="ARBA00022727"/>
    </source>
</evidence>
<dbReference type="InterPro" id="IPR027417">
    <property type="entry name" value="P-loop_NTPase"/>
</dbReference>
<keyword evidence="4 8" id="KW-0547">Nucleotide-binding</keyword>
<dbReference type="PANTHER" id="PTHR10344">
    <property type="entry name" value="THYMIDYLATE KINASE"/>
    <property type="match status" value="1"/>
</dbReference>
<dbReference type="InterPro" id="IPR018094">
    <property type="entry name" value="Thymidylate_kinase"/>
</dbReference>
<evidence type="ECO:0000259" key="9">
    <source>
        <dbReference type="Pfam" id="PF02223"/>
    </source>
</evidence>
<dbReference type="CDD" id="cd01672">
    <property type="entry name" value="TMPK"/>
    <property type="match status" value="1"/>
</dbReference>
<evidence type="ECO:0000256" key="2">
    <source>
        <dbReference type="ARBA" id="ARBA00022679"/>
    </source>
</evidence>
<gene>
    <name evidence="8 10" type="primary">tmk</name>
    <name evidence="10" type="ORF">DESUT3_22020</name>
</gene>
<evidence type="ECO:0000256" key="1">
    <source>
        <dbReference type="ARBA" id="ARBA00009776"/>
    </source>
</evidence>
<protein>
    <recommendedName>
        <fullName evidence="8">Thymidylate kinase</fullName>
        <ecNumber evidence="8">2.7.4.9</ecNumber>
    </recommendedName>
    <alternativeName>
        <fullName evidence="8">dTMP kinase</fullName>
    </alternativeName>
</protein>
<dbReference type="SUPFAM" id="SSF52540">
    <property type="entry name" value="P-loop containing nucleoside triphosphate hydrolases"/>
    <property type="match status" value="1"/>
</dbReference>
<dbReference type="Gene3D" id="3.40.50.300">
    <property type="entry name" value="P-loop containing nucleotide triphosphate hydrolases"/>
    <property type="match status" value="1"/>
</dbReference>
<evidence type="ECO:0000313" key="10">
    <source>
        <dbReference type="EMBL" id="BCR05133.1"/>
    </source>
</evidence>
<dbReference type="GO" id="GO:0016301">
    <property type="term" value="F:kinase activity"/>
    <property type="evidence" value="ECO:0007669"/>
    <property type="project" value="UniProtKB-KW"/>
</dbReference>
<keyword evidence="5 8" id="KW-0418">Kinase</keyword>
<name>A0ABN6DYC8_9BACT</name>
<dbReference type="EMBL" id="AP024355">
    <property type="protein sequence ID" value="BCR05133.1"/>
    <property type="molecule type" value="Genomic_DNA"/>
</dbReference>
<evidence type="ECO:0000256" key="6">
    <source>
        <dbReference type="ARBA" id="ARBA00022840"/>
    </source>
</evidence>
<accession>A0ABN6DYC8</accession>
<keyword evidence="6 8" id="KW-0067">ATP-binding</keyword>
<evidence type="ECO:0000313" key="11">
    <source>
        <dbReference type="Proteomes" id="UP001319827"/>
    </source>
</evidence>
<keyword evidence="11" id="KW-1185">Reference proteome</keyword>
<evidence type="ECO:0000256" key="4">
    <source>
        <dbReference type="ARBA" id="ARBA00022741"/>
    </source>
</evidence>
<proteinExistence type="inferred from homology"/>
<sequence>MSLFITFEGIEGCGKTTQISHLADYLRQLGHSVVTTREPGGCAIADAIRNILLNPDNKGLVPRAELLLYAAARAQHVDEVVRPALNSGAVVLCDRYSDATLAYQGYGRGLDNALICHLNELASGGLVPRLTLLLDMPAADGLGRANRRNTEQDNAQESRFEMESLLFHQRIRQGYLELAQRDQQRFRVIDARGGIEEVALRIRQAVDPLLSRDCS</sequence>
<dbReference type="InterPro" id="IPR039430">
    <property type="entry name" value="Thymidylate_kin-like_dom"/>
</dbReference>
<feature type="binding site" evidence="8">
    <location>
        <begin position="9"/>
        <end position="16"/>
    </location>
    <ligand>
        <name>ATP</name>
        <dbReference type="ChEBI" id="CHEBI:30616"/>
    </ligand>
</feature>
<keyword evidence="2 8" id="KW-0808">Transferase</keyword>
<evidence type="ECO:0000256" key="7">
    <source>
        <dbReference type="ARBA" id="ARBA00048743"/>
    </source>
</evidence>
<organism evidence="10 11">
    <name type="scientific">Desulfuromonas versatilis</name>
    <dbReference type="NCBI Taxonomy" id="2802975"/>
    <lineage>
        <taxon>Bacteria</taxon>
        <taxon>Pseudomonadati</taxon>
        <taxon>Thermodesulfobacteriota</taxon>
        <taxon>Desulfuromonadia</taxon>
        <taxon>Desulfuromonadales</taxon>
        <taxon>Desulfuromonadaceae</taxon>
        <taxon>Desulfuromonas</taxon>
    </lineage>
</organism>
<comment type="catalytic activity">
    <reaction evidence="7 8">
        <text>dTMP + ATP = dTDP + ADP</text>
        <dbReference type="Rhea" id="RHEA:13517"/>
        <dbReference type="ChEBI" id="CHEBI:30616"/>
        <dbReference type="ChEBI" id="CHEBI:58369"/>
        <dbReference type="ChEBI" id="CHEBI:63528"/>
        <dbReference type="ChEBI" id="CHEBI:456216"/>
        <dbReference type="EC" id="2.7.4.9"/>
    </reaction>
</comment>
<dbReference type="EC" id="2.7.4.9" evidence="8"/>
<evidence type="ECO:0000256" key="5">
    <source>
        <dbReference type="ARBA" id="ARBA00022777"/>
    </source>
</evidence>
<comment type="similarity">
    <text evidence="1 8">Belongs to the thymidylate kinase family.</text>
</comment>
<feature type="domain" description="Thymidylate kinase-like" evidence="9">
    <location>
        <begin position="7"/>
        <end position="199"/>
    </location>
</feature>
<dbReference type="Proteomes" id="UP001319827">
    <property type="component" value="Chromosome"/>
</dbReference>
<evidence type="ECO:0000256" key="8">
    <source>
        <dbReference type="HAMAP-Rule" id="MF_00165"/>
    </source>
</evidence>
<keyword evidence="3 8" id="KW-0545">Nucleotide biosynthesis</keyword>
<reference evidence="10 11" key="2">
    <citation type="journal article" date="2021" name="Int. J. Syst. Evol. Microbiol.">
        <title>Isolation and Polyphasic Characterization of Desulfuromonas versatilis sp. Nov., an Electrogenic Bacteria Capable of Versatile Metabolism Isolated from a Graphene Oxide-Reducing Enrichment Culture.</title>
        <authorList>
            <person name="Xie L."/>
            <person name="Yoshida N."/>
            <person name="Ishii S."/>
            <person name="Meng L."/>
        </authorList>
    </citation>
    <scope>NUCLEOTIDE SEQUENCE [LARGE SCALE GENOMIC DNA]</scope>
    <source>
        <strain evidence="10 11">NIT-T3</strain>
    </source>
</reference>
<reference evidence="10 11" key="1">
    <citation type="journal article" date="2016" name="C (Basel)">
        <title>Selective Growth of and Electricity Production by Marine Exoelectrogenic Bacteria in Self-Aggregated Hydrogel of Microbially Reduced Graphene Oxide.</title>
        <authorList>
            <person name="Yoshida N."/>
            <person name="Goto Y."/>
            <person name="Miyata Y."/>
        </authorList>
    </citation>
    <scope>NUCLEOTIDE SEQUENCE [LARGE SCALE GENOMIC DNA]</scope>
    <source>
        <strain evidence="10 11">NIT-T3</strain>
    </source>
</reference>
<dbReference type="RefSeq" id="WP_221248557.1">
    <property type="nucleotide sequence ID" value="NZ_AP024355.1"/>
</dbReference>
<comment type="function">
    <text evidence="8">Phosphorylation of dTMP to form dTDP in both de novo and salvage pathways of dTTP synthesis.</text>
</comment>
<dbReference type="NCBIfam" id="TIGR00041">
    <property type="entry name" value="DTMP_kinase"/>
    <property type="match status" value="1"/>
</dbReference>